<dbReference type="Gene3D" id="3.40.50.150">
    <property type="entry name" value="Vaccinia Virus protein VP39"/>
    <property type="match status" value="1"/>
</dbReference>
<dbReference type="EMBL" id="JADBGI010000004">
    <property type="protein sequence ID" value="MBE2998313.1"/>
    <property type="molecule type" value="Genomic_DNA"/>
</dbReference>
<dbReference type="CDD" id="cd02440">
    <property type="entry name" value="AdoMet_MTases"/>
    <property type="match status" value="1"/>
</dbReference>
<evidence type="ECO:0000313" key="1">
    <source>
        <dbReference type="EMBL" id="MBE2998313.1"/>
    </source>
</evidence>
<protein>
    <submittedName>
        <fullName evidence="1">Methyltransferase domain-containing protein</fullName>
    </submittedName>
</protein>
<organism evidence="1 2">
    <name type="scientific">Nocardiopsis coralli</name>
    <dbReference type="NCBI Taxonomy" id="2772213"/>
    <lineage>
        <taxon>Bacteria</taxon>
        <taxon>Bacillati</taxon>
        <taxon>Actinomycetota</taxon>
        <taxon>Actinomycetes</taxon>
        <taxon>Streptosporangiales</taxon>
        <taxon>Nocardiopsidaceae</taxon>
        <taxon>Nocardiopsis</taxon>
    </lineage>
</organism>
<dbReference type="GO" id="GO:0008168">
    <property type="term" value="F:methyltransferase activity"/>
    <property type="evidence" value="ECO:0007669"/>
    <property type="project" value="UniProtKB-KW"/>
</dbReference>
<dbReference type="SUPFAM" id="SSF53335">
    <property type="entry name" value="S-adenosyl-L-methionine-dependent methyltransferases"/>
    <property type="match status" value="1"/>
</dbReference>
<comment type="caution">
    <text evidence="1">The sequence shown here is derived from an EMBL/GenBank/DDBJ whole genome shotgun (WGS) entry which is preliminary data.</text>
</comment>
<evidence type="ECO:0000313" key="2">
    <source>
        <dbReference type="Proteomes" id="UP000806528"/>
    </source>
</evidence>
<sequence length="193" mass="21640">MSTDPAYFTRMYEGSDDPWGFRSRWYEQRKRDLTLACLPEERYARAFEPGCSIGMLTRGLAQRCASLHAIDPVPTAVEQARREAAGVDHVRVERGRVPRDWPEGTFDLVVLSEMLYYFDDAELHEVIGRTLACALPGATVVAVHWRHEAEGHVRSGDGVHRVLAEVPELSRTAGHVEADFLLDTFAVHPGGRP</sequence>
<dbReference type="RefSeq" id="WP_193120946.1">
    <property type="nucleotide sequence ID" value="NZ_JADBGI010000004.1"/>
</dbReference>
<keyword evidence="2" id="KW-1185">Reference proteome</keyword>
<gene>
    <name evidence="1" type="ORF">IDM40_06275</name>
</gene>
<accession>A0ABR9P382</accession>
<dbReference type="GO" id="GO:0032259">
    <property type="term" value="P:methylation"/>
    <property type="evidence" value="ECO:0007669"/>
    <property type="project" value="UniProtKB-KW"/>
</dbReference>
<proteinExistence type="predicted"/>
<keyword evidence="1" id="KW-0808">Transferase</keyword>
<dbReference type="Proteomes" id="UP000806528">
    <property type="component" value="Unassembled WGS sequence"/>
</dbReference>
<dbReference type="Pfam" id="PF05401">
    <property type="entry name" value="NodS"/>
    <property type="match status" value="1"/>
</dbReference>
<dbReference type="InterPro" id="IPR008715">
    <property type="entry name" value="SAM-MeTfrase_NodS-like"/>
</dbReference>
<keyword evidence="1" id="KW-0489">Methyltransferase</keyword>
<reference evidence="1 2" key="1">
    <citation type="submission" date="2020-09" db="EMBL/GenBank/DDBJ databases">
        <title>Diversity and distribution of actinomycetes associated with coral in the coast of Hainan.</title>
        <authorList>
            <person name="Li F."/>
        </authorList>
    </citation>
    <scope>NUCLEOTIDE SEQUENCE [LARGE SCALE GENOMIC DNA]</scope>
    <source>
        <strain evidence="1 2">HNM0947</strain>
    </source>
</reference>
<dbReference type="InterPro" id="IPR029063">
    <property type="entry name" value="SAM-dependent_MTases_sf"/>
</dbReference>
<name>A0ABR9P382_9ACTN</name>